<feature type="domain" description="BZIP" evidence="8">
    <location>
        <begin position="217"/>
        <end position="280"/>
    </location>
</feature>
<sequence length="288" mass="32023">MSLVCYEPYLLDEKILPLLDAVEAPRAVPVPLQHAFKDDPATTTTAATTEYFLNDFENVYNSVALTPPQSPPAKGPPMLATLEPISQPLQQHVYPAVVPQVPSPGKIIAQEFCPLPMLNEMECNVFPNQQSPDIALELAEVEELVRSRVEDMQWSSSQSSSSSSPRSPESSSCSNFGDCSSDDPEWVPEPVTGDAVPEPGAKPSRKRARAYSKTPVEAKKVRKKEQNKNAATRYRLKKKAEVEEILTEEKILLNTKNDLDTKLTDLQREIKYLKGLMRDLFKAKGLIN</sequence>
<feature type="compositionally biased region" description="Basic and acidic residues" evidence="7">
    <location>
        <begin position="216"/>
        <end position="227"/>
    </location>
</feature>
<keyword evidence="5" id="KW-0804">Transcription</keyword>
<dbReference type="PANTHER" id="PTHR13044:SF14">
    <property type="entry name" value="CRYPTOCEPHAL, ISOFORM A"/>
    <property type="match status" value="1"/>
</dbReference>
<evidence type="ECO:0000256" key="2">
    <source>
        <dbReference type="ARBA" id="ARBA00007163"/>
    </source>
</evidence>
<proteinExistence type="inferred from homology"/>
<dbReference type="GO" id="GO:0000977">
    <property type="term" value="F:RNA polymerase II transcription regulatory region sequence-specific DNA binding"/>
    <property type="evidence" value="ECO:0007669"/>
    <property type="project" value="TreeGrafter"/>
</dbReference>
<organism evidence="9 10">
    <name type="scientific">Acanthoscelides obtectus</name>
    <name type="common">Bean weevil</name>
    <name type="synonym">Bruchus obtectus</name>
    <dbReference type="NCBI Taxonomy" id="200917"/>
    <lineage>
        <taxon>Eukaryota</taxon>
        <taxon>Metazoa</taxon>
        <taxon>Ecdysozoa</taxon>
        <taxon>Arthropoda</taxon>
        <taxon>Hexapoda</taxon>
        <taxon>Insecta</taxon>
        <taxon>Pterygota</taxon>
        <taxon>Neoptera</taxon>
        <taxon>Endopterygota</taxon>
        <taxon>Coleoptera</taxon>
        <taxon>Polyphaga</taxon>
        <taxon>Cucujiformia</taxon>
        <taxon>Chrysomeloidea</taxon>
        <taxon>Chrysomelidae</taxon>
        <taxon>Bruchinae</taxon>
        <taxon>Bruchini</taxon>
        <taxon>Acanthoscelides</taxon>
    </lineage>
</organism>
<evidence type="ECO:0000256" key="5">
    <source>
        <dbReference type="ARBA" id="ARBA00023163"/>
    </source>
</evidence>
<dbReference type="OrthoDB" id="5847285at2759"/>
<evidence type="ECO:0000313" key="10">
    <source>
        <dbReference type="Proteomes" id="UP001152888"/>
    </source>
</evidence>
<dbReference type="PROSITE" id="PS50217">
    <property type="entry name" value="BZIP"/>
    <property type="match status" value="1"/>
</dbReference>
<evidence type="ECO:0000256" key="3">
    <source>
        <dbReference type="ARBA" id="ARBA00023015"/>
    </source>
</evidence>
<keyword evidence="6" id="KW-0539">Nucleus</keyword>
<comment type="caution">
    <text evidence="9">The sequence shown here is derived from an EMBL/GenBank/DDBJ whole genome shotgun (WGS) entry which is preliminary data.</text>
</comment>
<evidence type="ECO:0000256" key="1">
    <source>
        <dbReference type="ARBA" id="ARBA00004123"/>
    </source>
</evidence>
<protein>
    <recommendedName>
        <fullName evidence="8">BZIP domain-containing protein</fullName>
    </recommendedName>
</protein>
<feature type="compositionally biased region" description="Low complexity" evidence="7">
    <location>
        <begin position="155"/>
        <end position="179"/>
    </location>
</feature>
<dbReference type="Pfam" id="PF00170">
    <property type="entry name" value="bZIP_1"/>
    <property type="match status" value="1"/>
</dbReference>
<dbReference type="CDD" id="cd14692">
    <property type="entry name" value="bZIP_ATF4"/>
    <property type="match status" value="1"/>
</dbReference>
<keyword evidence="3" id="KW-0805">Transcription regulation</keyword>
<evidence type="ECO:0000256" key="7">
    <source>
        <dbReference type="SAM" id="MobiDB-lite"/>
    </source>
</evidence>
<name>A0A9P0LDP3_ACAOB</name>
<comment type="similarity">
    <text evidence="2">Belongs to the bZIP family.</text>
</comment>
<gene>
    <name evidence="9" type="ORF">ACAOBT_LOCUS20065</name>
</gene>
<dbReference type="InterPro" id="IPR004827">
    <property type="entry name" value="bZIP"/>
</dbReference>
<keyword evidence="10" id="KW-1185">Reference proteome</keyword>
<evidence type="ECO:0000259" key="8">
    <source>
        <dbReference type="PROSITE" id="PS50217"/>
    </source>
</evidence>
<feature type="region of interest" description="Disordered" evidence="7">
    <location>
        <begin position="151"/>
        <end position="230"/>
    </location>
</feature>
<dbReference type="SUPFAM" id="SSF57959">
    <property type="entry name" value="Leucine zipper domain"/>
    <property type="match status" value="1"/>
</dbReference>
<dbReference type="GO" id="GO:0001228">
    <property type="term" value="F:DNA-binding transcription activator activity, RNA polymerase II-specific"/>
    <property type="evidence" value="ECO:0007669"/>
    <property type="project" value="TreeGrafter"/>
</dbReference>
<dbReference type="PANTHER" id="PTHR13044">
    <property type="entry name" value="ACTIVATING TRANSCRIPTION FACTOR ATF 4/5"/>
    <property type="match status" value="1"/>
</dbReference>
<dbReference type="Gene3D" id="1.20.5.170">
    <property type="match status" value="1"/>
</dbReference>
<evidence type="ECO:0000256" key="4">
    <source>
        <dbReference type="ARBA" id="ARBA00023125"/>
    </source>
</evidence>
<dbReference type="EMBL" id="CAKOFQ010007105">
    <property type="protein sequence ID" value="CAH1991097.1"/>
    <property type="molecule type" value="Genomic_DNA"/>
</dbReference>
<dbReference type="GO" id="GO:0005634">
    <property type="term" value="C:nucleus"/>
    <property type="evidence" value="ECO:0007669"/>
    <property type="project" value="UniProtKB-SubCell"/>
</dbReference>
<dbReference type="Proteomes" id="UP001152888">
    <property type="component" value="Unassembled WGS sequence"/>
</dbReference>
<dbReference type="PROSITE" id="PS00036">
    <property type="entry name" value="BZIP_BASIC"/>
    <property type="match status" value="1"/>
</dbReference>
<dbReference type="SMART" id="SM00338">
    <property type="entry name" value="BRLZ"/>
    <property type="match status" value="1"/>
</dbReference>
<keyword evidence="4" id="KW-0238">DNA-binding</keyword>
<evidence type="ECO:0000256" key="6">
    <source>
        <dbReference type="ARBA" id="ARBA00023242"/>
    </source>
</evidence>
<accession>A0A9P0LDP3</accession>
<comment type="subcellular location">
    <subcellularLocation>
        <location evidence="1">Nucleus</location>
    </subcellularLocation>
</comment>
<evidence type="ECO:0000313" key="9">
    <source>
        <dbReference type="EMBL" id="CAH1991097.1"/>
    </source>
</evidence>
<dbReference type="AlphaFoldDB" id="A0A9P0LDP3"/>
<reference evidence="9" key="1">
    <citation type="submission" date="2022-03" db="EMBL/GenBank/DDBJ databases">
        <authorList>
            <person name="Sayadi A."/>
        </authorList>
    </citation>
    <scope>NUCLEOTIDE SEQUENCE</scope>
</reference>
<dbReference type="InterPro" id="IPR046347">
    <property type="entry name" value="bZIP_sf"/>
</dbReference>